<dbReference type="SUPFAM" id="SSF57701">
    <property type="entry name" value="Zn2/Cys6 DNA-binding domain"/>
    <property type="match status" value="1"/>
</dbReference>
<evidence type="ECO:0000313" key="12">
    <source>
        <dbReference type="Proteomes" id="UP000272025"/>
    </source>
</evidence>
<dbReference type="InterPro" id="IPR036864">
    <property type="entry name" value="Zn2-C6_fun-type_DNA-bd_sf"/>
</dbReference>
<keyword evidence="4" id="KW-0238">DNA-binding</keyword>
<proteinExistence type="inferred from homology"/>
<dbReference type="AlphaFoldDB" id="A0A3N2PU13"/>
<dbReference type="EMBL" id="ML119056">
    <property type="protein sequence ID" value="ROT37816.1"/>
    <property type="molecule type" value="Genomic_DNA"/>
</dbReference>
<evidence type="ECO:0000256" key="5">
    <source>
        <dbReference type="ARBA" id="ARBA00023159"/>
    </source>
</evidence>
<dbReference type="PROSITE" id="PS50048">
    <property type="entry name" value="ZN2_CY6_FUNGAL_2"/>
    <property type="match status" value="1"/>
</dbReference>
<feature type="compositionally biased region" description="Low complexity" evidence="9">
    <location>
        <begin position="65"/>
        <end position="79"/>
    </location>
</feature>
<dbReference type="InterPro" id="IPR001138">
    <property type="entry name" value="Zn2Cys6_DnaBD"/>
</dbReference>
<keyword evidence="6" id="KW-0804">Transcription</keyword>
<dbReference type="PANTHER" id="PTHR47663:SF1">
    <property type="entry name" value="XYLANOLYTIC TRANSCRIPTIONAL ACTIVATOR XLNR-RELATED"/>
    <property type="match status" value="1"/>
</dbReference>
<dbReference type="CDD" id="cd00067">
    <property type="entry name" value="GAL4"/>
    <property type="match status" value="1"/>
</dbReference>
<keyword evidence="2" id="KW-0862">Zinc</keyword>
<evidence type="ECO:0000256" key="6">
    <source>
        <dbReference type="ARBA" id="ARBA00023163"/>
    </source>
</evidence>
<feature type="region of interest" description="Disordered" evidence="9">
    <location>
        <begin position="56"/>
        <end position="84"/>
    </location>
</feature>
<dbReference type="Gene3D" id="4.10.240.10">
    <property type="entry name" value="Zn(2)-C6 fungal-type DNA-binding domain"/>
    <property type="match status" value="1"/>
</dbReference>
<feature type="compositionally biased region" description="Low complexity" evidence="9">
    <location>
        <begin position="526"/>
        <end position="543"/>
    </location>
</feature>
<evidence type="ECO:0000256" key="1">
    <source>
        <dbReference type="ARBA" id="ARBA00022723"/>
    </source>
</evidence>
<dbReference type="Pfam" id="PF00172">
    <property type="entry name" value="Zn_clus"/>
    <property type="match status" value="1"/>
</dbReference>
<dbReference type="GO" id="GO:0006351">
    <property type="term" value="P:DNA-templated transcription"/>
    <property type="evidence" value="ECO:0007669"/>
    <property type="project" value="InterPro"/>
</dbReference>
<dbReference type="GO" id="GO:0003677">
    <property type="term" value="F:DNA binding"/>
    <property type="evidence" value="ECO:0007669"/>
    <property type="project" value="UniProtKB-KW"/>
</dbReference>
<evidence type="ECO:0000256" key="8">
    <source>
        <dbReference type="ARBA" id="ARBA00037990"/>
    </source>
</evidence>
<dbReference type="SMART" id="SM00066">
    <property type="entry name" value="GAL4"/>
    <property type="match status" value="1"/>
</dbReference>
<evidence type="ECO:0000256" key="3">
    <source>
        <dbReference type="ARBA" id="ARBA00023015"/>
    </source>
</evidence>
<dbReference type="PANTHER" id="PTHR47663">
    <property type="entry name" value="XYLANOLYTIC TRANSCRIPTIONAL ACTIVATOR XLNR-RELATED"/>
    <property type="match status" value="1"/>
</dbReference>
<comment type="similarity">
    <text evidence="8">Belongs to the xlnR/xlr1 family.</text>
</comment>
<feature type="region of interest" description="Disordered" evidence="9">
    <location>
        <begin position="526"/>
        <end position="548"/>
    </location>
</feature>
<evidence type="ECO:0000256" key="4">
    <source>
        <dbReference type="ARBA" id="ARBA00023125"/>
    </source>
</evidence>
<feature type="domain" description="Zn(2)-C6 fungal-type" evidence="10">
    <location>
        <begin position="21"/>
        <end position="51"/>
    </location>
</feature>
<accession>A0A3N2PU13</accession>
<sequence length="673" mass="74090">MTTPTTRDSSLNPKLTRLRRACDMCSQRKVKCDESGPPCKPCLDLQVECTFNRELKRRGPPNKHAQAARAAQRPRLAAPGPGPGPGVVTGVVTGAVTGASPHNAAQTLVAIAEGPAAARLDAEAIAPMPVLELLVDDFFTYIHPLCPFPHEPTFRDAFANRQDRTHPEFLSLLASMIGALVASFPRSARQHLKSQHSTHLFPRAIVMIEKCREIALDTRGPRWAAKQPKTLDDAATSYFLGLAAGYTLNVNLYRYFTAECLTLIRELGFHRPRNPGELPTFGGHDTNPTDPLPFHHIKDQIGKRIFWCLLLGVRSFSQLGVSHAELVIPPSTPSLPYPALPENVDDRWIMANEIQFSENNSVTLLTGFRFAVEIYTTMNAIVSVELVYGMSTLPWPDQRAMLRDALIAAKDIIDRLPPELQLNANHDPSNNNNNSSNNNAFAGGLDTTFDAVVGDLQYVPPAYPGHHQPPPANDVRNVIKGNAQRRRQLQYEIQKANIFVSQLATRSYFVELYFNLRDIHLADANAKPAAPGDDAADEASTTAKEAEEAEAERVFELMTAERELIVQNLLHVLGAISQRNLEPNGGSLINKIRQVASTLLNDAPERKGPLAIKSEGALGRLIDFLVKLEGTGHGNVGDQSMTQQDEEEELRLWASLRDYQQQFATIGGYAGNL</sequence>
<evidence type="ECO:0000256" key="9">
    <source>
        <dbReference type="SAM" id="MobiDB-lite"/>
    </source>
</evidence>
<evidence type="ECO:0000259" key="10">
    <source>
        <dbReference type="PROSITE" id="PS50048"/>
    </source>
</evidence>
<dbReference type="CDD" id="cd12148">
    <property type="entry name" value="fungal_TF_MHR"/>
    <property type="match status" value="1"/>
</dbReference>
<feature type="region of interest" description="Disordered" evidence="9">
    <location>
        <begin position="420"/>
        <end position="441"/>
    </location>
</feature>
<name>A0A3N2PU13_SODAK</name>
<protein>
    <recommendedName>
        <fullName evidence="10">Zn(2)-C6 fungal-type domain-containing protein</fullName>
    </recommendedName>
</protein>
<dbReference type="OrthoDB" id="5284003at2759"/>
<dbReference type="GeneID" id="39576588"/>
<keyword evidence="7" id="KW-0539">Nucleus</keyword>
<gene>
    <name evidence="11" type="ORF">SODALDRAFT_278366</name>
</gene>
<feature type="compositionally biased region" description="Low complexity" evidence="9">
    <location>
        <begin position="429"/>
        <end position="439"/>
    </location>
</feature>
<organism evidence="11 12">
    <name type="scientific">Sodiomyces alkalinus (strain CBS 110278 / VKM F-3762 / F11)</name>
    <name type="common">Alkaliphilic filamentous fungus</name>
    <dbReference type="NCBI Taxonomy" id="1314773"/>
    <lineage>
        <taxon>Eukaryota</taxon>
        <taxon>Fungi</taxon>
        <taxon>Dikarya</taxon>
        <taxon>Ascomycota</taxon>
        <taxon>Pezizomycotina</taxon>
        <taxon>Sordariomycetes</taxon>
        <taxon>Hypocreomycetidae</taxon>
        <taxon>Glomerellales</taxon>
        <taxon>Plectosphaerellaceae</taxon>
        <taxon>Sodiomyces</taxon>
    </lineage>
</organism>
<evidence type="ECO:0000313" key="11">
    <source>
        <dbReference type="EMBL" id="ROT37816.1"/>
    </source>
</evidence>
<keyword evidence="5" id="KW-0010">Activator</keyword>
<keyword evidence="3" id="KW-0805">Transcription regulation</keyword>
<evidence type="ECO:0000256" key="2">
    <source>
        <dbReference type="ARBA" id="ARBA00022833"/>
    </source>
</evidence>
<reference evidence="11 12" key="1">
    <citation type="journal article" date="2018" name="Mol. Ecol.">
        <title>The obligate alkalophilic soda-lake fungus Sodiomyces alkalinus has shifted to a protein diet.</title>
        <authorList>
            <person name="Grum-Grzhimaylo A.A."/>
            <person name="Falkoski D.L."/>
            <person name="van den Heuvel J."/>
            <person name="Valero-Jimenez C.A."/>
            <person name="Min B."/>
            <person name="Choi I.G."/>
            <person name="Lipzen A."/>
            <person name="Daum C.G."/>
            <person name="Aanen D.K."/>
            <person name="Tsang A."/>
            <person name="Henrissat B."/>
            <person name="Bilanenko E.N."/>
            <person name="de Vries R.P."/>
            <person name="van Kan J.A.L."/>
            <person name="Grigoriev I.V."/>
            <person name="Debets A.J.M."/>
        </authorList>
    </citation>
    <scope>NUCLEOTIDE SEQUENCE [LARGE SCALE GENOMIC DNA]</scope>
    <source>
        <strain evidence="11 12">F11</strain>
    </source>
</reference>
<dbReference type="InterPro" id="IPR007219">
    <property type="entry name" value="XnlR_reg_dom"/>
</dbReference>
<dbReference type="GO" id="GO:0000981">
    <property type="term" value="F:DNA-binding transcription factor activity, RNA polymerase II-specific"/>
    <property type="evidence" value="ECO:0007669"/>
    <property type="project" value="InterPro"/>
</dbReference>
<dbReference type="InterPro" id="IPR051439">
    <property type="entry name" value="XlnR/Xlr1"/>
</dbReference>
<dbReference type="RefSeq" id="XP_028465622.1">
    <property type="nucleotide sequence ID" value="XM_028608110.1"/>
</dbReference>
<dbReference type="Pfam" id="PF04082">
    <property type="entry name" value="Fungal_trans"/>
    <property type="match status" value="1"/>
</dbReference>
<dbReference type="PROSITE" id="PS00463">
    <property type="entry name" value="ZN2_CY6_FUNGAL_1"/>
    <property type="match status" value="1"/>
</dbReference>
<keyword evidence="1" id="KW-0479">Metal-binding</keyword>
<dbReference type="GO" id="GO:0008270">
    <property type="term" value="F:zinc ion binding"/>
    <property type="evidence" value="ECO:0007669"/>
    <property type="project" value="InterPro"/>
</dbReference>
<dbReference type="STRING" id="1314773.A0A3N2PU13"/>
<dbReference type="Proteomes" id="UP000272025">
    <property type="component" value="Unassembled WGS sequence"/>
</dbReference>
<evidence type="ECO:0000256" key="7">
    <source>
        <dbReference type="ARBA" id="ARBA00023242"/>
    </source>
</evidence>
<keyword evidence="12" id="KW-1185">Reference proteome</keyword>